<dbReference type="AlphaFoldDB" id="A0AAD8R5K1"/>
<feature type="domain" description="AP2/ERF" evidence="6">
    <location>
        <begin position="10"/>
        <end position="48"/>
    </location>
</feature>
<keyword evidence="4" id="KW-0804">Transcription</keyword>
<accession>A0AAD8R5K1</accession>
<evidence type="ECO:0000313" key="11">
    <source>
        <dbReference type="Proteomes" id="UP001231189"/>
    </source>
</evidence>
<dbReference type="InterPro" id="IPR016177">
    <property type="entry name" value="DNA-bd_dom_sf"/>
</dbReference>
<reference evidence="10" key="1">
    <citation type="submission" date="2023-07" db="EMBL/GenBank/DDBJ databases">
        <title>A chromosome-level genome assembly of Lolium multiflorum.</title>
        <authorList>
            <person name="Chen Y."/>
            <person name="Copetti D."/>
            <person name="Kolliker R."/>
            <person name="Studer B."/>
        </authorList>
    </citation>
    <scope>NUCLEOTIDE SEQUENCE</scope>
    <source>
        <strain evidence="10">02402/16</strain>
        <tissue evidence="10">Leaf</tissue>
    </source>
</reference>
<evidence type="ECO:0000259" key="6">
    <source>
        <dbReference type="PROSITE" id="PS51032"/>
    </source>
</evidence>
<evidence type="ECO:0000256" key="5">
    <source>
        <dbReference type="ARBA" id="ARBA00023242"/>
    </source>
</evidence>
<protein>
    <recommendedName>
        <fullName evidence="6">AP2/ERF domain-containing protein</fullName>
    </recommendedName>
</protein>
<dbReference type="Gene3D" id="3.30.730.10">
    <property type="entry name" value="AP2/ERF domain"/>
    <property type="match status" value="1"/>
</dbReference>
<gene>
    <name evidence="7" type="ORF">QYE76_019682</name>
    <name evidence="8" type="ORF">QYE76_019684</name>
    <name evidence="9" type="ORF">QYE76_019687</name>
    <name evidence="10" type="ORF">QYE76_019689</name>
</gene>
<keyword evidence="5" id="KW-0539">Nucleus</keyword>
<dbReference type="InterPro" id="IPR036955">
    <property type="entry name" value="AP2/ERF_dom_sf"/>
</dbReference>
<keyword evidence="3" id="KW-0238">DNA-binding</keyword>
<dbReference type="EMBL" id="JAUUTY010000006">
    <property type="protein sequence ID" value="KAK1614165.1"/>
    <property type="molecule type" value="Genomic_DNA"/>
</dbReference>
<dbReference type="InterPro" id="IPR001471">
    <property type="entry name" value="AP2/ERF_dom"/>
</dbReference>
<dbReference type="EMBL" id="JAUUTY010000006">
    <property type="protein sequence ID" value="KAK1614167.1"/>
    <property type="molecule type" value="Genomic_DNA"/>
</dbReference>
<evidence type="ECO:0000256" key="1">
    <source>
        <dbReference type="ARBA" id="ARBA00004123"/>
    </source>
</evidence>
<name>A0AAD8R5K1_LOLMU</name>
<evidence type="ECO:0000313" key="8">
    <source>
        <dbReference type="EMBL" id="KAK1614167.1"/>
    </source>
</evidence>
<evidence type="ECO:0000313" key="9">
    <source>
        <dbReference type="EMBL" id="KAK1614170.1"/>
    </source>
</evidence>
<dbReference type="PROSITE" id="PS51032">
    <property type="entry name" value="AP2_ERF"/>
    <property type="match status" value="1"/>
</dbReference>
<comment type="subcellular location">
    <subcellularLocation>
        <location evidence="1">Nucleus</location>
    </subcellularLocation>
</comment>
<dbReference type="SMART" id="SM00380">
    <property type="entry name" value="AP2"/>
    <property type="match status" value="1"/>
</dbReference>
<dbReference type="GO" id="GO:0003677">
    <property type="term" value="F:DNA binding"/>
    <property type="evidence" value="ECO:0007669"/>
    <property type="project" value="UniProtKB-KW"/>
</dbReference>
<keyword evidence="2" id="KW-0805">Transcription regulation</keyword>
<dbReference type="EMBL" id="JAUUTY010000006">
    <property type="protein sequence ID" value="KAK1614170.1"/>
    <property type="molecule type" value="Genomic_DNA"/>
</dbReference>
<dbReference type="EMBL" id="JAUUTY010000006">
    <property type="protein sequence ID" value="KAK1614172.1"/>
    <property type="molecule type" value="Genomic_DNA"/>
</dbReference>
<evidence type="ECO:0000313" key="10">
    <source>
        <dbReference type="EMBL" id="KAK1614172.1"/>
    </source>
</evidence>
<evidence type="ECO:0000313" key="7">
    <source>
        <dbReference type="EMBL" id="KAK1614165.1"/>
    </source>
</evidence>
<evidence type="ECO:0000256" key="2">
    <source>
        <dbReference type="ARBA" id="ARBA00023015"/>
    </source>
</evidence>
<dbReference type="SUPFAM" id="SSF54171">
    <property type="entry name" value="DNA-binding domain"/>
    <property type="match status" value="1"/>
</dbReference>
<dbReference type="GO" id="GO:0003700">
    <property type="term" value="F:DNA-binding transcription factor activity"/>
    <property type="evidence" value="ECO:0007669"/>
    <property type="project" value="InterPro"/>
</dbReference>
<evidence type="ECO:0000256" key="4">
    <source>
        <dbReference type="ARBA" id="ARBA00023163"/>
    </source>
</evidence>
<organism evidence="10 11">
    <name type="scientific">Lolium multiflorum</name>
    <name type="common">Italian ryegrass</name>
    <name type="synonym">Lolium perenne subsp. multiflorum</name>
    <dbReference type="NCBI Taxonomy" id="4521"/>
    <lineage>
        <taxon>Eukaryota</taxon>
        <taxon>Viridiplantae</taxon>
        <taxon>Streptophyta</taxon>
        <taxon>Embryophyta</taxon>
        <taxon>Tracheophyta</taxon>
        <taxon>Spermatophyta</taxon>
        <taxon>Magnoliopsida</taxon>
        <taxon>Liliopsida</taxon>
        <taxon>Poales</taxon>
        <taxon>Poaceae</taxon>
        <taxon>BOP clade</taxon>
        <taxon>Pooideae</taxon>
        <taxon>Poodae</taxon>
        <taxon>Poeae</taxon>
        <taxon>Poeae Chloroplast Group 2 (Poeae type)</taxon>
        <taxon>Loliodinae</taxon>
        <taxon>Loliinae</taxon>
        <taxon>Lolium</taxon>
    </lineage>
</organism>
<comment type="caution">
    <text evidence="10">The sequence shown here is derived from an EMBL/GenBank/DDBJ whole genome shotgun (WGS) entry which is preliminary data.</text>
</comment>
<evidence type="ECO:0000256" key="3">
    <source>
        <dbReference type="ARBA" id="ARBA00023125"/>
    </source>
</evidence>
<sequence length="132" mass="15124">MPPRRRSSSGYRGVRERPNGTFYAEIRTGDEHIDLGTSETAHEAARAYTPDEQRRLLIDETDERAWLLWVARFPEDVVAKKKHFATCKTTQKAAKKENCLFLRADKAAKHAFIKAQIVGPHTISDNDDRWAD</sequence>
<keyword evidence="11" id="KW-1185">Reference proteome</keyword>
<proteinExistence type="predicted"/>
<dbReference type="GO" id="GO:0005634">
    <property type="term" value="C:nucleus"/>
    <property type="evidence" value="ECO:0007669"/>
    <property type="project" value="UniProtKB-SubCell"/>
</dbReference>
<dbReference type="Proteomes" id="UP001231189">
    <property type="component" value="Unassembled WGS sequence"/>
</dbReference>